<sequence>MGGTEMVEWKGGCCTERNMKEGRHQFPREREREREKSHVMFVGGSVQHLPEVCSIYRHRLQDTGEKSSLDTPSAFATEILPSFLYLGSYDNASCAEPLKAQGISRILNMVPTYKNSFTYKTMKGEQSLPFDDCYDFIEQSSRKCMDTGALHVWAEQVSSNCNFLFDAI</sequence>
<dbReference type="InterPro" id="IPR029021">
    <property type="entry name" value="Prot-tyrosine_phosphatase-like"/>
</dbReference>
<dbReference type="PANTHER" id="PTHR47244:SF1">
    <property type="entry name" value="PROTEIN-TYROSINE-PHOSPHATASE IBR5"/>
    <property type="match status" value="1"/>
</dbReference>
<dbReference type="GO" id="GO:0009738">
    <property type="term" value="P:abscisic acid-activated signaling pathway"/>
    <property type="evidence" value="ECO:0007669"/>
    <property type="project" value="InterPro"/>
</dbReference>
<protein>
    <submittedName>
        <fullName evidence="1">Uncharacterized protein</fullName>
    </submittedName>
</protein>
<dbReference type="GO" id="GO:0033549">
    <property type="term" value="F:MAP kinase phosphatase activity"/>
    <property type="evidence" value="ECO:0007669"/>
    <property type="project" value="InterPro"/>
</dbReference>
<dbReference type="Proteomes" id="UP000825935">
    <property type="component" value="Chromosome 15"/>
</dbReference>
<reference evidence="1" key="1">
    <citation type="submission" date="2021-08" db="EMBL/GenBank/DDBJ databases">
        <title>WGS assembly of Ceratopteris richardii.</title>
        <authorList>
            <person name="Marchant D.B."/>
            <person name="Chen G."/>
            <person name="Jenkins J."/>
            <person name="Shu S."/>
            <person name="Leebens-Mack J."/>
            <person name="Grimwood J."/>
            <person name="Schmutz J."/>
            <person name="Soltis P."/>
            <person name="Soltis D."/>
            <person name="Chen Z.-H."/>
        </authorList>
    </citation>
    <scope>NUCLEOTIDE SEQUENCE</scope>
    <source>
        <strain evidence="1">Whitten #5841</strain>
        <tissue evidence="1">Leaf</tissue>
    </source>
</reference>
<proteinExistence type="predicted"/>
<organism evidence="1 2">
    <name type="scientific">Ceratopteris richardii</name>
    <name type="common">Triangle waterfern</name>
    <dbReference type="NCBI Taxonomy" id="49495"/>
    <lineage>
        <taxon>Eukaryota</taxon>
        <taxon>Viridiplantae</taxon>
        <taxon>Streptophyta</taxon>
        <taxon>Embryophyta</taxon>
        <taxon>Tracheophyta</taxon>
        <taxon>Polypodiopsida</taxon>
        <taxon>Polypodiidae</taxon>
        <taxon>Polypodiales</taxon>
        <taxon>Pteridineae</taxon>
        <taxon>Pteridaceae</taxon>
        <taxon>Parkerioideae</taxon>
        <taxon>Ceratopteris</taxon>
    </lineage>
</organism>
<dbReference type="PANTHER" id="PTHR47244">
    <property type="entry name" value="PROTEIN-TYROSINE-PHOSPHATASE IBR5"/>
    <property type="match status" value="1"/>
</dbReference>
<dbReference type="GO" id="GO:0009734">
    <property type="term" value="P:auxin-activated signaling pathway"/>
    <property type="evidence" value="ECO:0007669"/>
    <property type="project" value="InterPro"/>
</dbReference>
<evidence type="ECO:0000313" key="2">
    <source>
        <dbReference type="Proteomes" id="UP000825935"/>
    </source>
</evidence>
<evidence type="ECO:0000313" key="1">
    <source>
        <dbReference type="EMBL" id="KAH7404054.1"/>
    </source>
</evidence>
<accession>A0A8T2T1P8</accession>
<comment type="caution">
    <text evidence="1">The sequence shown here is derived from an EMBL/GenBank/DDBJ whole genome shotgun (WGS) entry which is preliminary data.</text>
</comment>
<gene>
    <name evidence="1" type="ORF">KP509_15G008700</name>
</gene>
<name>A0A8T2T1P8_CERRI</name>
<dbReference type="OrthoDB" id="165342at2759"/>
<dbReference type="GO" id="GO:0005634">
    <property type="term" value="C:nucleus"/>
    <property type="evidence" value="ECO:0007669"/>
    <property type="project" value="TreeGrafter"/>
</dbReference>
<dbReference type="AlphaFoldDB" id="A0A8T2T1P8"/>
<dbReference type="InterPro" id="IPR044212">
    <property type="entry name" value="IBR5-like"/>
</dbReference>
<keyword evidence="2" id="KW-1185">Reference proteome</keyword>
<dbReference type="EMBL" id="CM035420">
    <property type="protein sequence ID" value="KAH7404054.1"/>
    <property type="molecule type" value="Genomic_DNA"/>
</dbReference>
<dbReference type="Gene3D" id="3.90.190.10">
    <property type="entry name" value="Protein tyrosine phosphatase superfamily"/>
    <property type="match status" value="1"/>
</dbReference>